<evidence type="ECO:0000256" key="1">
    <source>
        <dbReference type="SAM" id="MobiDB-lite"/>
    </source>
</evidence>
<proteinExistence type="predicted"/>
<name>A0A5C1AWE5_9BACT</name>
<dbReference type="AlphaFoldDB" id="A0A5C1AWE5"/>
<reference evidence="3" key="1">
    <citation type="submission" date="2019-08" db="EMBL/GenBank/DDBJ databases">
        <title>Limnoglobus roseus gen. nov., sp. nov., a novel freshwater planctomycete with a giant genome from the family Gemmataceae.</title>
        <authorList>
            <person name="Kulichevskaya I.S."/>
            <person name="Naumoff D.G."/>
            <person name="Miroshnikov K."/>
            <person name="Ivanova A."/>
            <person name="Philippov D.A."/>
            <person name="Hakobyan A."/>
            <person name="Rijpstra I.C."/>
            <person name="Sinninghe Damste J.S."/>
            <person name="Liesack W."/>
            <person name="Dedysh S.N."/>
        </authorList>
    </citation>
    <scope>NUCLEOTIDE SEQUENCE [LARGE SCALE GENOMIC DNA]</scope>
    <source>
        <strain evidence="3">PX52</strain>
    </source>
</reference>
<evidence type="ECO:0000313" key="3">
    <source>
        <dbReference type="Proteomes" id="UP000324974"/>
    </source>
</evidence>
<dbReference type="KEGG" id="lrs:PX52LOC_08238"/>
<organism evidence="2 3">
    <name type="scientific">Limnoglobus roseus</name>
    <dbReference type="NCBI Taxonomy" id="2598579"/>
    <lineage>
        <taxon>Bacteria</taxon>
        <taxon>Pseudomonadati</taxon>
        <taxon>Planctomycetota</taxon>
        <taxon>Planctomycetia</taxon>
        <taxon>Gemmatales</taxon>
        <taxon>Gemmataceae</taxon>
        <taxon>Limnoglobus</taxon>
    </lineage>
</organism>
<keyword evidence="3" id="KW-1185">Reference proteome</keyword>
<dbReference type="RefSeq" id="WP_149115349.1">
    <property type="nucleotide sequence ID" value="NZ_CP042425.1"/>
</dbReference>
<dbReference type="EMBL" id="CP042425">
    <property type="protein sequence ID" value="QEL21108.1"/>
    <property type="molecule type" value="Genomic_DNA"/>
</dbReference>
<gene>
    <name evidence="2" type="ORF">PX52LOC_08238</name>
</gene>
<feature type="region of interest" description="Disordered" evidence="1">
    <location>
        <begin position="146"/>
        <end position="197"/>
    </location>
</feature>
<feature type="compositionally biased region" description="Pro residues" evidence="1">
    <location>
        <begin position="154"/>
        <end position="174"/>
    </location>
</feature>
<protein>
    <submittedName>
        <fullName evidence="2">Uncharacterized protein</fullName>
    </submittedName>
</protein>
<dbReference type="Proteomes" id="UP000324974">
    <property type="component" value="Chromosome"/>
</dbReference>
<sequence length="197" mass="20769">MPRPPAVPLGSAPPRPIRRPFYRPLSSASQDFLALAIDEIELGGSPMDHARVIIPLALAQVVAAADVAAALYPHFRRGCPPDVRQLADHWDRRKAFSVWKSPALGNVPFAKVASVAAVLDAVGSMETFVNALFKSFEIAPAPVAAPATEETAPAPSPANKPSPPLAKAPAPPLTKKPASSPPKKRATRSKALSQQMA</sequence>
<evidence type="ECO:0000313" key="2">
    <source>
        <dbReference type="EMBL" id="QEL21108.1"/>
    </source>
</evidence>
<accession>A0A5C1AWE5</accession>